<dbReference type="InterPro" id="IPR000291">
    <property type="entry name" value="D-Ala_lig_Van_CS"/>
</dbReference>
<dbReference type="PROSITE" id="PS00844">
    <property type="entry name" value="DALA_DALA_LIGASE_2"/>
    <property type="match status" value="1"/>
</dbReference>
<dbReference type="NCBIfam" id="NF002378">
    <property type="entry name" value="PRK01372.1"/>
    <property type="match status" value="1"/>
</dbReference>
<keyword evidence="15 18" id="KW-0961">Cell wall biogenesis/degradation</keyword>
<evidence type="ECO:0000256" key="13">
    <source>
        <dbReference type="ARBA" id="ARBA00022984"/>
    </source>
</evidence>
<dbReference type="FunFam" id="3.30.470.20:FF:000008">
    <property type="entry name" value="D-alanine--D-alanine ligase"/>
    <property type="match status" value="1"/>
</dbReference>
<dbReference type="PANTHER" id="PTHR23132:SF25">
    <property type="entry name" value="D-ALANINE--D-ALANINE LIGASE A"/>
    <property type="match status" value="1"/>
</dbReference>
<evidence type="ECO:0000256" key="20">
    <source>
        <dbReference type="PIRSR" id="PIRSR039102-2"/>
    </source>
</evidence>
<comment type="function">
    <text evidence="2 18">Cell wall formation.</text>
</comment>
<feature type="binding site" evidence="20">
    <location>
        <position position="154"/>
    </location>
    <ligand>
        <name>ATP</name>
        <dbReference type="ChEBI" id="CHEBI:30616"/>
    </ligand>
</feature>
<evidence type="ECO:0000256" key="10">
    <source>
        <dbReference type="ARBA" id="ARBA00022840"/>
    </source>
</evidence>
<evidence type="ECO:0000256" key="21">
    <source>
        <dbReference type="PIRSR" id="PIRSR039102-3"/>
    </source>
</evidence>
<dbReference type="InterPro" id="IPR005905">
    <property type="entry name" value="D_ala_D_ala"/>
</dbReference>
<feature type="binding site" evidence="21">
    <location>
        <position position="328"/>
    </location>
    <ligand>
        <name>Mg(2+)</name>
        <dbReference type="ChEBI" id="CHEBI:18420"/>
        <label>2</label>
    </ligand>
</feature>
<evidence type="ECO:0000256" key="3">
    <source>
        <dbReference type="ARBA" id="ARBA00004496"/>
    </source>
</evidence>
<evidence type="ECO:0000256" key="1">
    <source>
        <dbReference type="ARBA" id="ARBA00001936"/>
    </source>
</evidence>
<evidence type="ECO:0000256" key="11">
    <source>
        <dbReference type="ARBA" id="ARBA00022842"/>
    </source>
</evidence>
<evidence type="ECO:0000256" key="2">
    <source>
        <dbReference type="ARBA" id="ARBA00003921"/>
    </source>
</evidence>
<evidence type="ECO:0000256" key="15">
    <source>
        <dbReference type="ARBA" id="ARBA00023316"/>
    </source>
</evidence>
<dbReference type="InterPro" id="IPR011095">
    <property type="entry name" value="Dala_Dala_lig_C"/>
</dbReference>
<evidence type="ECO:0000256" key="16">
    <source>
        <dbReference type="ARBA" id="ARBA00047614"/>
    </source>
</evidence>
<keyword evidence="10 22" id="KW-0067">ATP-binding</keyword>
<evidence type="ECO:0000256" key="14">
    <source>
        <dbReference type="ARBA" id="ARBA00023211"/>
    </source>
</evidence>
<feature type="binding site" evidence="21">
    <location>
        <position position="328"/>
    </location>
    <ligand>
        <name>Mg(2+)</name>
        <dbReference type="ChEBI" id="CHEBI:18420"/>
        <label>1</label>
    </ligand>
</feature>
<feature type="binding site" evidence="20">
    <location>
        <begin position="196"/>
        <end position="198"/>
    </location>
    <ligand>
        <name>ATP</name>
        <dbReference type="ChEBI" id="CHEBI:30616"/>
    </ligand>
</feature>
<dbReference type="GO" id="GO:0008360">
    <property type="term" value="P:regulation of cell shape"/>
    <property type="evidence" value="ECO:0007669"/>
    <property type="project" value="UniProtKB-KW"/>
</dbReference>
<dbReference type="Gene3D" id="3.30.470.20">
    <property type="entry name" value="ATP-grasp fold, B domain"/>
    <property type="match status" value="1"/>
</dbReference>
<evidence type="ECO:0000256" key="4">
    <source>
        <dbReference type="ARBA" id="ARBA00004752"/>
    </source>
</evidence>
<protein>
    <recommendedName>
        <fullName evidence="18">D-alanine--D-alanine ligase</fullName>
        <ecNumber evidence="18">6.3.2.4</ecNumber>
    </recommendedName>
    <alternativeName>
        <fullName evidence="18">D-Ala-D-Ala ligase</fullName>
    </alternativeName>
    <alternativeName>
        <fullName evidence="18">D-alanylalanine synthetase</fullName>
    </alternativeName>
</protein>
<comment type="pathway">
    <text evidence="17">Glycan biosynthesis.</text>
</comment>
<evidence type="ECO:0000313" key="24">
    <source>
        <dbReference type="EMBL" id="TDN56408.1"/>
    </source>
</evidence>
<dbReference type="GO" id="GO:0005524">
    <property type="term" value="F:ATP binding"/>
    <property type="evidence" value="ECO:0007669"/>
    <property type="project" value="UniProtKB-UniRule"/>
</dbReference>
<feature type="binding site" evidence="20">
    <location>
        <begin position="327"/>
        <end position="328"/>
    </location>
    <ligand>
        <name>ATP</name>
        <dbReference type="ChEBI" id="CHEBI:30616"/>
    </ligand>
</feature>
<dbReference type="AlphaFoldDB" id="A0A4R6EGB9"/>
<comment type="cofactor">
    <cofactor evidence="1">
        <name>Mn(2+)</name>
        <dbReference type="ChEBI" id="CHEBI:29035"/>
    </cofactor>
</comment>
<feature type="binding site" evidence="21">
    <location>
        <position position="330"/>
    </location>
    <ligand>
        <name>Mg(2+)</name>
        <dbReference type="ChEBI" id="CHEBI:18420"/>
        <label>2</label>
    </ligand>
</feature>
<evidence type="ECO:0000256" key="22">
    <source>
        <dbReference type="PROSITE-ProRule" id="PRU00409"/>
    </source>
</evidence>
<comment type="subcellular location">
    <subcellularLocation>
        <location evidence="3 18">Cytoplasm</location>
    </subcellularLocation>
</comment>
<dbReference type="Gene3D" id="3.30.1490.20">
    <property type="entry name" value="ATP-grasp fold, A domain"/>
    <property type="match status" value="1"/>
</dbReference>
<keyword evidence="11 21" id="KW-0460">Magnesium</keyword>
<keyword evidence="7 18" id="KW-0436">Ligase</keyword>
<dbReference type="HAMAP" id="MF_00047">
    <property type="entry name" value="Dala_Dala_lig"/>
    <property type="match status" value="1"/>
</dbReference>
<dbReference type="FunFam" id="3.40.50.20:FF:000015">
    <property type="entry name" value="D-alanine--D-alanine ligase"/>
    <property type="match status" value="1"/>
</dbReference>
<dbReference type="FunFam" id="3.30.1490.20:FF:000007">
    <property type="entry name" value="D-alanine--D-alanine ligase"/>
    <property type="match status" value="1"/>
</dbReference>
<comment type="cofactor">
    <cofactor evidence="21">
        <name>Mg(2+)</name>
        <dbReference type="ChEBI" id="CHEBI:18420"/>
    </cofactor>
    <cofactor evidence="21">
        <name>Mn(2+)</name>
        <dbReference type="ChEBI" id="CHEBI:29035"/>
    </cofactor>
    <text evidence="21">Binds 2 magnesium or manganese ions per subunit.</text>
</comment>
<evidence type="ECO:0000256" key="18">
    <source>
        <dbReference type="HAMAP-Rule" id="MF_00047"/>
    </source>
</evidence>
<dbReference type="PANTHER" id="PTHR23132">
    <property type="entry name" value="D-ALANINE--D-ALANINE LIGASE"/>
    <property type="match status" value="1"/>
</dbReference>
<proteinExistence type="inferred from homology"/>
<organism evidence="24 25">
    <name type="scientific">Scandinavium goeteborgense</name>
    <dbReference type="NCBI Taxonomy" id="1851514"/>
    <lineage>
        <taxon>Bacteria</taxon>
        <taxon>Pseudomonadati</taxon>
        <taxon>Pseudomonadota</taxon>
        <taxon>Gammaproteobacteria</taxon>
        <taxon>Enterobacterales</taxon>
        <taxon>Enterobacteriaceae</taxon>
        <taxon>Scandinavium</taxon>
    </lineage>
</organism>
<evidence type="ECO:0000256" key="7">
    <source>
        <dbReference type="ARBA" id="ARBA00022598"/>
    </source>
</evidence>
<dbReference type="GO" id="GO:0071555">
    <property type="term" value="P:cell wall organization"/>
    <property type="evidence" value="ECO:0007669"/>
    <property type="project" value="UniProtKB-KW"/>
</dbReference>
<feature type="domain" description="ATP-grasp" evidence="23">
    <location>
        <begin position="158"/>
        <end position="361"/>
    </location>
</feature>
<dbReference type="GO" id="GO:0009252">
    <property type="term" value="P:peptidoglycan biosynthetic process"/>
    <property type="evidence" value="ECO:0007669"/>
    <property type="project" value="UniProtKB-UniRule"/>
</dbReference>
<dbReference type="GO" id="GO:0046872">
    <property type="term" value="F:metal ion binding"/>
    <property type="evidence" value="ECO:0007669"/>
    <property type="project" value="UniProtKB-KW"/>
</dbReference>
<comment type="pathway">
    <text evidence="4 18">Cell wall biogenesis; peptidoglycan biosynthesis.</text>
</comment>
<comment type="catalytic activity">
    <reaction evidence="16 18">
        <text>2 D-alanine + ATP = D-alanyl-D-alanine + ADP + phosphate + H(+)</text>
        <dbReference type="Rhea" id="RHEA:11224"/>
        <dbReference type="ChEBI" id="CHEBI:15378"/>
        <dbReference type="ChEBI" id="CHEBI:30616"/>
        <dbReference type="ChEBI" id="CHEBI:43474"/>
        <dbReference type="ChEBI" id="CHEBI:57416"/>
        <dbReference type="ChEBI" id="CHEBI:57822"/>
        <dbReference type="ChEBI" id="CHEBI:456216"/>
        <dbReference type="EC" id="6.3.2.4"/>
    </reaction>
</comment>
<evidence type="ECO:0000256" key="5">
    <source>
        <dbReference type="ARBA" id="ARBA00010871"/>
    </source>
</evidence>
<dbReference type="SUPFAM" id="SSF52440">
    <property type="entry name" value="PreATP-grasp domain"/>
    <property type="match status" value="1"/>
</dbReference>
<dbReference type="GO" id="GO:0008716">
    <property type="term" value="F:D-alanine-D-alanine ligase activity"/>
    <property type="evidence" value="ECO:0007669"/>
    <property type="project" value="UniProtKB-UniRule"/>
</dbReference>
<keyword evidence="9 20" id="KW-0547">Nucleotide-binding</keyword>
<evidence type="ECO:0000256" key="6">
    <source>
        <dbReference type="ARBA" id="ARBA00022490"/>
    </source>
</evidence>
<dbReference type="InterPro" id="IPR016185">
    <property type="entry name" value="PreATP-grasp_dom_sf"/>
</dbReference>
<feature type="binding site" evidence="21">
    <location>
        <position position="315"/>
    </location>
    <ligand>
        <name>Mg(2+)</name>
        <dbReference type="ChEBI" id="CHEBI:18420"/>
        <label>1</label>
    </ligand>
</feature>
<dbReference type="Gene3D" id="3.40.50.20">
    <property type="match status" value="1"/>
</dbReference>
<dbReference type="NCBIfam" id="NF002525">
    <property type="entry name" value="PRK01966.1-1"/>
    <property type="match status" value="1"/>
</dbReference>
<evidence type="ECO:0000313" key="25">
    <source>
        <dbReference type="Proteomes" id="UP000295530"/>
    </source>
</evidence>
<gene>
    <name evidence="18" type="primary">ddl</name>
    <name evidence="24" type="ORF">EC847_11140</name>
</gene>
<feature type="binding site" evidence="20">
    <location>
        <begin position="204"/>
        <end position="205"/>
    </location>
    <ligand>
        <name>ATP</name>
        <dbReference type="ChEBI" id="CHEBI:30616"/>
    </ligand>
</feature>
<dbReference type="EC" id="6.3.2.4" evidence="18"/>
<evidence type="ECO:0000256" key="19">
    <source>
        <dbReference type="PIRSR" id="PIRSR039102-1"/>
    </source>
</evidence>
<dbReference type="InterPro" id="IPR011127">
    <property type="entry name" value="Dala_Dala_lig_N"/>
</dbReference>
<keyword evidence="14 21" id="KW-0464">Manganese</keyword>
<name>A0A4R6EGB9_SCAGO</name>
<sequence length="379" mass="41101">MVSALYFLWMDGEMAKLRVGVVFGGKSAEHEVSLQSAKNIVEAMDKTRFDVVLLGIDKQGEWHINDASSYLLNAQDPARIALRPSDITLAQIPGKSSEQLINAGTGQPLPSIDVIFPIVHGTLGEDGSLQGMLRMANLPFVGSDVLSSAACMDKDVTKRLLRDTGLAIAPFVTLTRSNRNKFSFADMKEKLGLPMFVKPANQGSSVGVSKVKSEEQYQQAVALAFEFDSKVVVETGINGREIECAVLGNDEPQASTCGEIVLNSEFYAYDTKYIDDVGAQVVVPAAIDPAVNEKIRQTAIDAYQALGCSGMARVDVFLTAENEVIINEINTLPGFTNISMYPKLWQASGLDYTSLITRLIELALERHQANAALKTTMNG</sequence>
<keyword evidence="8 21" id="KW-0479">Metal-binding</keyword>
<dbReference type="Pfam" id="PF01820">
    <property type="entry name" value="Dala_Dala_lig_N"/>
    <property type="match status" value="1"/>
</dbReference>
<dbReference type="GO" id="GO:0005829">
    <property type="term" value="C:cytosol"/>
    <property type="evidence" value="ECO:0007669"/>
    <property type="project" value="UniProtKB-ARBA"/>
</dbReference>
<dbReference type="Pfam" id="PF07478">
    <property type="entry name" value="Dala_Dala_lig_C"/>
    <property type="match status" value="1"/>
</dbReference>
<dbReference type="UniPathway" id="UPA00219"/>
<dbReference type="PROSITE" id="PS00843">
    <property type="entry name" value="DALA_DALA_LIGASE_1"/>
    <property type="match status" value="1"/>
</dbReference>
<feature type="binding site" evidence="20">
    <location>
        <begin position="234"/>
        <end position="241"/>
    </location>
    <ligand>
        <name>ATP</name>
        <dbReference type="ChEBI" id="CHEBI:30616"/>
    </ligand>
</feature>
<evidence type="ECO:0000256" key="8">
    <source>
        <dbReference type="ARBA" id="ARBA00022723"/>
    </source>
</evidence>
<evidence type="ECO:0000259" key="23">
    <source>
        <dbReference type="PROSITE" id="PS50975"/>
    </source>
</evidence>
<evidence type="ECO:0000256" key="17">
    <source>
        <dbReference type="ARBA" id="ARBA00060592"/>
    </source>
</evidence>
<dbReference type="InterPro" id="IPR013815">
    <property type="entry name" value="ATP_grasp_subdomain_1"/>
</dbReference>
<dbReference type="EMBL" id="SNVX01000011">
    <property type="protein sequence ID" value="TDN56408.1"/>
    <property type="molecule type" value="Genomic_DNA"/>
</dbReference>
<feature type="active site" evidence="19">
    <location>
        <position position="204"/>
    </location>
</feature>
<dbReference type="Proteomes" id="UP000295530">
    <property type="component" value="Unassembled WGS sequence"/>
</dbReference>
<keyword evidence="12 18" id="KW-0133">Cell shape</keyword>
<feature type="active site" evidence="19">
    <location>
        <position position="339"/>
    </location>
</feature>
<accession>A0A4R6EGB9</accession>
<feature type="active site" evidence="19">
    <location>
        <position position="29"/>
    </location>
</feature>
<evidence type="ECO:0000256" key="9">
    <source>
        <dbReference type="ARBA" id="ARBA00022741"/>
    </source>
</evidence>
<dbReference type="SUPFAM" id="SSF56059">
    <property type="entry name" value="Glutathione synthetase ATP-binding domain-like"/>
    <property type="match status" value="1"/>
</dbReference>
<comment type="caution">
    <text evidence="24">The sequence shown here is derived from an EMBL/GenBank/DDBJ whole genome shotgun (WGS) entry which is preliminary data.</text>
</comment>
<keyword evidence="6 18" id="KW-0963">Cytoplasm</keyword>
<dbReference type="NCBIfam" id="TIGR01205">
    <property type="entry name" value="D_ala_D_alaTIGR"/>
    <property type="match status" value="1"/>
</dbReference>
<keyword evidence="13 18" id="KW-0573">Peptidoglycan synthesis</keyword>
<dbReference type="PIRSF" id="PIRSF039102">
    <property type="entry name" value="Ddl/VanB"/>
    <property type="match status" value="1"/>
</dbReference>
<evidence type="ECO:0000256" key="12">
    <source>
        <dbReference type="ARBA" id="ARBA00022960"/>
    </source>
</evidence>
<comment type="similarity">
    <text evidence="5 18">Belongs to the D-alanine--D-alanine ligase family.</text>
</comment>
<dbReference type="NCBIfam" id="NF002528">
    <property type="entry name" value="PRK01966.1-4"/>
    <property type="match status" value="1"/>
</dbReference>
<dbReference type="InterPro" id="IPR011761">
    <property type="entry name" value="ATP-grasp"/>
</dbReference>
<reference evidence="24 25" key="1">
    <citation type="submission" date="2019-03" db="EMBL/GenBank/DDBJ databases">
        <title>Genomic analyses of the natural microbiome of Caenorhabditis elegans.</title>
        <authorList>
            <person name="Samuel B."/>
        </authorList>
    </citation>
    <scope>NUCLEOTIDE SEQUENCE [LARGE SCALE GENOMIC DNA]</scope>
    <source>
        <strain evidence="24 25">BIGb0156</strain>
    </source>
</reference>
<keyword evidence="25" id="KW-1185">Reference proteome</keyword>
<dbReference type="PROSITE" id="PS50975">
    <property type="entry name" value="ATP_GRASP"/>
    <property type="match status" value="1"/>
</dbReference>